<reference evidence="2" key="1">
    <citation type="journal article" date="2021" name="PeerJ">
        <title>Extensive microbial diversity within the chicken gut microbiome revealed by metagenomics and culture.</title>
        <authorList>
            <person name="Gilroy R."/>
            <person name="Ravi A."/>
            <person name="Getino M."/>
            <person name="Pursley I."/>
            <person name="Horton D.L."/>
            <person name="Alikhan N.F."/>
            <person name="Baker D."/>
            <person name="Gharbi K."/>
            <person name="Hall N."/>
            <person name="Watson M."/>
            <person name="Adriaenssens E.M."/>
            <person name="Foster-Nyarko E."/>
            <person name="Jarju S."/>
            <person name="Secka A."/>
            <person name="Antonio M."/>
            <person name="Oren A."/>
            <person name="Chaudhuri R.R."/>
            <person name="La Ragione R."/>
            <person name="Hildebrand F."/>
            <person name="Pallen M.J."/>
        </authorList>
    </citation>
    <scope>NUCLEOTIDE SEQUENCE</scope>
    <source>
        <strain evidence="2">CHK169-2315</strain>
    </source>
</reference>
<accession>A0A9D1PMA3</accession>
<evidence type="ECO:0000256" key="1">
    <source>
        <dbReference type="SAM" id="MobiDB-lite"/>
    </source>
</evidence>
<evidence type="ECO:0000313" key="2">
    <source>
        <dbReference type="EMBL" id="HIV75031.1"/>
    </source>
</evidence>
<proteinExistence type="predicted"/>
<organism evidence="2 3">
    <name type="scientific">Candidatus Pseudogracilibacillus intestinigallinarum</name>
    <dbReference type="NCBI Taxonomy" id="2838742"/>
    <lineage>
        <taxon>Bacteria</taxon>
        <taxon>Bacillati</taxon>
        <taxon>Bacillota</taxon>
        <taxon>Bacilli</taxon>
        <taxon>Bacillales</taxon>
        <taxon>Bacillaceae</taxon>
        <taxon>Pseudogracilibacillus</taxon>
    </lineage>
</organism>
<dbReference type="EMBL" id="DXHX01000123">
    <property type="protein sequence ID" value="HIV75031.1"/>
    <property type="molecule type" value="Genomic_DNA"/>
</dbReference>
<sequence length="170" mass="19566">MLVLFIGNNNKKIEEPNDVYVQEQDTQKETETIHVEDKHIRVLEEQYEQSLQHILNKMNGIQDAEVMINIDSTNVQIYEKDHLTQKQQTEEQDTNGGTRQVEDESKETKIVFIREGEKEVPLLTQLKKPEVRGVLIIANGVQSANKQKEVIDAVAKVLDIPTYKISVQQK</sequence>
<dbReference type="NCBIfam" id="TIGR02830">
    <property type="entry name" value="spore_III_AG"/>
    <property type="match status" value="1"/>
</dbReference>
<feature type="region of interest" description="Disordered" evidence="1">
    <location>
        <begin position="83"/>
        <end position="104"/>
    </location>
</feature>
<evidence type="ECO:0000313" key="3">
    <source>
        <dbReference type="Proteomes" id="UP000823937"/>
    </source>
</evidence>
<dbReference type="InterPro" id="IPR014195">
    <property type="entry name" value="Spore_III_AG"/>
</dbReference>
<dbReference type="AlphaFoldDB" id="A0A9D1PMA3"/>
<name>A0A9D1PMA3_9BACI</name>
<reference evidence="2" key="2">
    <citation type="submission" date="2021-04" db="EMBL/GenBank/DDBJ databases">
        <authorList>
            <person name="Gilroy R."/>
        </authorList>
    </citation>
    <scope>NUCLEOTIDE SEQUENCE</scope>
    <source>
        <strain evidence="2">CHK169-2315</strain>
    </source>
</reference>
<protein>
    <submittedName>
        <fullName evidence="2">Stage III sporulation protein AG</fullName>
    </submittedName>
</protein>
<comment type="caution">
    <text evidence="2">The sequence shown here is derived from an EMBL/GenBank/DDBJ whole genome shotgun (WGS) entry which is preliminary data.</text>
</comment>
<dbReference type="Proteomes" id="UP000823937">
    <property type="component" value="Unassembled WGS sequence"/>
</dbReference>
<gene>
    <name evidence="2" type="primary">spoIIIAG</name>
    <name evidence="2" type="ORF">H9895_08150</name>
</gene>